<reference evidence="8 9" key="1">
    <citation type="submission" date="2024-07" db="EMBL/GenBank/DDBJ databases">
        <title>Section-level genome sequencing and comparative genomics of Aspergillus sections Usti and Cavernicolus.</title>
        <authorList>
            <consortium name="Lawrence Berkeley National Laboratory"/>
            <person name="Nybo J.L."/>
            <person name="Vesth T.C."/>
            <person name="Theobald S."/>
            <person name="Frisvad J.C."/>
            <person name="Larsen T.O."/>
            <person name="Kjaerboelling I."/>
            <person name="Rothschild-Mancinelli K."/>
            <person name="Lyhne E.K."/>
            <person name="Kogle M.E."/>
            <person name="Barry K."/>
            <person name="Clum A."/>
            <person name="Na H."/>
            <person name="Ledsgaard L."/>
            <person name="Lin J."/>
            <person name="Lipzen A."/>
            <person name="Kuo A."/>
            <person name="Riley R."/>
            <person name="Mondo S."/>
            <person name="LaButti K."/>
            <person name="Haridas S."/>
            <person name="Pangalinan J."/>
            <person name="Salamov A.A."/>
            <person name="Simmons B.A."/>
            <person name="Magnuson J.K."/>
            <person name="Chen J."/>
            <person name="Drula E."/>
            <person name="Henrissat B."/>
            <person name="Wiebenga A."/>
            <person name="Lubbers R.J."/>
            <person name="Gomes A.C."/>
            <person name="Macurrencykelacurrency M.R."/>
            <person name="Stajich J."/>
            <person name="Grigoriev I.V."/>
            <person name="Mortensen U.H."/>
            <person name="De vries R.P."/>
            <person name="Baker S.E."/>
            <person name="Andersen M.R."/>
        </authorList>
    </citation>
    <scope>NUCLEOTIDE SEQUENCE [LARGE SCALE GENOMIC DNA]</scope>
    <source>
        <strain evidence="8 9">CBS 756.74</strain>
    </source>
</reference>
<keyword evidence="2" id="KW-0479">Metal-binding</keyword>
<dbReference type="GeneID" id="98162295"/>
<dbReference type="Gene3D" id="4.10.240.10">
    <property type="entry name" value="Zn(2)-C6 fungal-type DNA-binding domain"/>
    <property type="match status" value="1"/>
</dbReference>
<dbReference type="InterPro" id="IPR001138">
    <property type="entry name" value="Zn2Cys6_DnaBD"/>
</dbReference>
<evidence type="ECO:0000313" key="8">
    <source>
        <dbReference type="EMBL" id="KAL2839453.1"/>
    </source>
</evidence>
<dbReference type="InterPro" id="IPR007219">
    <property type="entry name" value="XnlR_reg_dom"/>
</dbReference>
<evidence type="ECO:0000259" key="7">
    <source>
        <dbReference type="PROSITE" id="PS50048"/>
    </source>
</evidence>
<dbReference type="PANTHER" id="PTHR47540:SF6">
    <property type="entry name" value="ZN(II)2CYS6 TRANSCRIPTION FACTOR (EUROFUNG)"/>
    <property type="match status" value="1"/>
</dbReference>
<keyword evidence="5" id="KW-0804">Transcription</keyword>
<dbReference type="InterPro" id="IPR051711">
    <property type="entry name" value="Stress_Response_Reg"/>
</dbReference>
<dbReference type="CDD" id="cd00067">
    <property type="entry name" value="GAL4"/>
    <property type="match status" value="1"/>
</dbReference>
<comment type="caution">
    <text evidence="8">The sequence shown here is derived from an EMBL/GenBank/DDBJ whole genome shotgun (WGS) entry which is preliminary data.</text>
</comment>
<keyword evidence="6" id="KW-0539">Nucleus</keyword>
<dbReference type="Pfam" id="PF04082">
    <property type="entry name" value="Fungal_trans"/>
    <property type="match status" value="1"/>
</dbReference>
<evidence type="ECO:0000256" key="3">
    <source>
        <dbReference type="ARBA" id="ARBA00023015"/>
    </source>
</evidence>
<dbReference type="InterPro" id="IPR036864">
    <property type="entry name" value="Zn2-C6_fun-type_DNA-bd_sf"/>
</dbReference>
<evidence type="ECO:0000256" key="4">
    <source>
        <dbReference type="ARBA" id="ARBA00023125"/>
    </source>
</evidence>
<dbReference type="Proteomes" id="UP001610444">
    <property type="component" value="Unassembled WGS sequence"/>
</dbReference>
<evidence type="ECO:0000256" key="5">
    <source>
        <dbReference type="ARBA" id="ARBA00023163"/>
    </source>
</evidence>
<organism evidence="8 9">
    <name type="scientific">Aspergillus pseudodeflectus</name>
    <dbReference type="NCBI Taxonomy" id="176178"/>
    <lineage>
        <taxon>Eukaryota</taxon>
        <taxon>Fungi</taxon>
        <taxon>Dikarya</taxon>
        <taxon>Ascomycota</taxon>
        <taxon>Pezizomycotina</taxon>
        <taxon>Eurotiomycetes</taxon>
        <taxon>Eurotiomycetidae</taxon>
        <taxon>Eurotiales</taxon>
        <taxon>Aspergillaceae</taxon>
        <taxon>Aspergillus</taxon>
        <taxon>Aspergillus subgen. Nidulantes</taxon>
    </lineage>
</organism>
<dbReference type="PANTHER" id="PTHR47540">
    <property type="entry name" value="THIAMINE REPRESSIBLE GENES REGULATORY PROTEIN THI5"/>
    <property type="match status" value="1"/>
</dbReference>
<dbReference type="SMART" id="SM00066">
    <property type="entry name" value="GAL4"/>
    <property type="match status" value="1"/>
</dbReference>
<sequence>MPKRSRPRTKPIACRRCHARKVKCSGEVPCEGCQRVGKQEECVYPQKDRVVQVSQQYIENLVAENQRLRGSSHGDHHDNDEGAPVQGPVLSETPWFVHIDTTHTPILVAEASDSAFATRFRQAMSSAQHGHLPRVSFPTDEKLLELSDADCPWPGSAHARFLVRSAIKCLGRCYHIIRQSATLADLECAIHVPSSLGLLAKSRLWAVLAIGEMYVTKFPFSGDAFPGIRYFAKAMRVTRIVSERPNLDTVEILLLLSFYSLCLNRRHSAYGFAGSAVRTAVIMGLHLNVPDTQLSDPCVREHRNRVWWTAYCFDRMWAAKLGYPAAIRDDEIEVDLPSNPICDASNALDFPDRDYFVARIGLSRLSGSIIHSIYGQRSPRTSLSLRVQEAFRDLRSWLENLPLSLRIDSKHEAELDPRARSLHLLFNQLAILTTRPILLHVLRTHLEASPVPSSGLALSDTCVRYARHSCQLLTDSWTNGSFMIFDFFYTQYLFAAATVLGISSMLEGKDRQNDKEQFEVAVHLLSQLKDIGSFAAAEFYSHIEAIEKLMHTKLAAGESIPARLSSTAVVTDGREDFMALSEPFLQGLLDQPIPDLEFIDASMFLPDMYLGDGI</sequence>
<keyword evidence="9" id="KW-1185">Reference proteome</keyword>
<keyword evidence="4" id="KW-0238">DNA-binding</keyword>
<dbReference type="EMBL" id="JBFXLR010000074">
    <property type="protein sequence ID" value="KAL2839453.1"/>
    <property type="molecule type" value="Genomic_DNA"/>
</dbReference>
<dbReference type="PROSITE" id="PS00463">
    <property type="entry name" value="ZN2_CY6_FUNGAL_1"/>
    <property type="match status" value="1"/>
</dbReference>
<evidence type="ECO:0000256" key="6">
    <source>
        <dbReference type="ARBA" id="ARBA00023242"/>
    </source>
</evidence>
<accession>A0ABR4JHD3</accession>
<name>A0ABR4JHD3_9EURO</name>
<gene>
    <name evidence="8" type="ORF">BJX68DRAFT_272134</name>
</gene>
<protein>
    <submittedName>
        <fullName evidence="8">Fungal-specific transcription factor domain-containing protein</fullName>
    </submittedName>
</protein>
<dbReference type="SMART" id="SM00906">
    <property type="entry name" value="Fungal_trans"/>
    <property type="match status" value="1"/>
</dbReference>
<dbReference type="Pfam" id="PF00172">
    <property type="entry name" value="Zn_clus"/>
    <property type="match status" value="1"/>
</dbReference>
<comment type="subcellular location">
    <subcellularLocation>
        <location evidence="1">Nucleus</location>
    </subcellularLocation>
</comment>
<dbReference type="PROSITE" id="PS50048">
    <property type="entry name" value="ZN2_CY6_FUNGAL_2"/>
    <property type="match status" value="1"/>
</dbReference>
<keyword evidence="3" id="KW-0805">Transcription regulation</keyword>
<dbReference type="RefSeq" id="XP_070893538.1">
    <property type="nucleotide sequence ID" value="XM_071047131.1"/>
</dbReference>
<dbReference type="SUPFAM" id="SSF57701">
    <property type="entry name" value="Zn2/Cys6 DNA-binding domain"/>
    <property type="match status" value="1"/>
</dbReference>
<feature type="domain" description="Zn(2)-C6 fungal-type" evidence="7">
    <location>
        <begin position="13"/>
        <end position="44"/>
    </location>
</feature>
<evidence type="ECO:0000256" key="1">
    <source>
        <dbReference type="ARBA" id="ARBA00004123"/>
    </source>
</evidence>
<evidence type="ECO:0000313" key="9">
    <source>
        <dbReference type="Proteomes" id="UP001610444"/>
    </source>
</evidence>
<dbReference type="CDD" id="cd12148">
    <property type="entry name" value="fungal_TF_MHR"/>
    <property type="match status" value="1"/>
</dbReference>
<evidence type="ECO:0000256" key="2">
    <source>
        <dbReference type="ARBA" id="ARBA00022723"/>
    </source>
</evidence>
<proteinExistence type="predicted"/>